<proteinExistence type="predicted"/>
<evidence type="ECO:0000256" key="3">
    <source>
        <dbReference type="ARBA" id="ARBA00023172"/>
    </source>
</evidence>
<dbReference type="Pfam" id="PF00239">
    <property type="entry name" value="Resolvase"/>
    <property type="match status" value="1"/>
</dbReference>
<feature type="coiled-coil region" evidence="6">
    <location>
        <begin position="394"/>
        <end position="424"/>
    </location>
</feature>
<comment type="caution">
    <text evidence="9">The sequence shown here is derived from an EMBL/GenBank/DDBJ whole genome shotgun (WGS) entry which is preliminary data.</text>
</comment>
<evidence type="ECO:0000256" key="5">
    <source>
        <dbReference type="PROSITE-ProRule" id="PRU10137"/>
    </source>
</evidence>
<feature type="domain" description="Resolvase/invertase-type recombinase catalytic" evidence="7">
    <location>
        <begin position="4"/>
        <end position="151"/>
    </location>
</feature>
<dbReference type="SUPFAM" id="SSF53041">
    <property type="entry name" value="Resolvase-like"/>
    <property type="match status" value="1"/>
</dbReference>
<dbReference type="CDD" id="cd00338">
    <property type="entry name" value="Ser_Recombinase"/>
    <property type="match status" value="1"/>
</dbReference>
<sequence length="486" mass="55614">MNKPAAIYARVSSDRQKENHTIASQTAALVEYAQTHGFSVPPEWVFQDEGYSGAILVRPGLEALRDLAAEGQIAAALVYSPDRLSRKYAYQILLSEELSRCGVELIFLKAPAGATPEDQLLVQFQGMIAEYERAPIAERCRRGKKHMAQQGGVNVLSGAPFGYRYVRKTDTSTAYYEVVEAEAKVVRMVFEIYTQQRPSINAIARLLNERQIATRTGKGRWERSTVWGMLRNPAYRGTACYGKTEQRPRQRITRPLRQRKALPSRDVGGHERPRAEWIEIAVPALVSEEMFALAQEQLEKNKHHSPRRTMEPTLLQGILVCEQCGYGLYRTSTHTSKHKLNYYRCLGSDGYRRLNGPLCTNRPIRQDYLDQFVWNEIIRLLDDPRLIQAEIDRRREAAQKADPLRKREEELRREQARVEKSSERLVTAYQEGLLTLPQLRQRMPALQKQTQAVESELHSLKMAAVDQAKYLQLAESLAGFRCKLRV</sequence>
<dbReference type="InterPro" id="IPR011109">
    <property type="entry name" value="DNA_bind_recombinase_dom"/>
</dbReference>
<dbReference type="Pfam" id="PF07508">
    <property type="entry name" value="Recombinase"/>
    <property type="match status" value="1"/>
</dbReference>
<organism evidence="9 10">
    <name type="scientific">Candidatus Acidiferrum panamense</name>
    <dbReference type="NCBI Taxonomy" id="2741543"/>
    <lineage>
        <taxon>Bacteria</taxon>
        <taxon>Pseudomonadati</taxon>
        <taxon>Acidobacteriota</taxon>
        <taxon>Terriglobia</taxon>
        <taxon>Candidatus Acidiferrales</taxon>
        <taxon>Candidatus Acidiferrum</taxon>
    </lineage>
</organism>
<keyword evidence="2" id="KW-0238">DNA-binding</keyword>
<keyword evidence="1" id="KW-0229">DNA integration</keyword>
<keyword evidence="6" id="KW-0175">Coiled coil</keyword>
<dbReference type="GO" id="GO:0003677">
    <property type="term" value="F:DNA binding"/>
    <property type="evidence" value="ECO:0007669"/>
    <property type="project" value="UniProtKB-KW"/>
</dbReference>
<evidence type="ECO:0000256" key="2">
    <source>
        <dbReference type="ARBA" id="ARBA00023125"/>
    </source>
</evidence>
<dbReference type="InterPro" id="IPR036162">
    <property type="entry name" value="Resolvase-like_N_sf"/>
</dbReference>
<dbReference type="InterPro" id="IPR038109">
    <property type="entry name" value="DNA_bind_recomb_sf"/>
</dbReference>
<evidence type="ECO:0000313" key="10">
    <source>
        <dbReference type="Proteomes" id="UP000567293"/>
    </source>
</evidence>
<dbReference type="PANTHER" id="PTHR30461:SF23">
    <property type="entry name" value="DNA RECOMBINASE-RELATED"/>
    <property type="match status" value="1"/>
</dbReference>
<reference evidence="9" key="1">
    <citation type="submission" date="2020-06" db="EMBL/GenBank/DDBJ databases">
        <title>Legume-microbial interactions unlock mineral nutrients during tropical forest succession.</title>
        <authorList>
            <person name="Epihov D.Z."/>
        </authorList>
    </citation>
    <scope>NUCLEOTIDE SEQUENCE [LARGE SCALE GENOMIC DNA]</scope>
    <source>
        <strain evidence="9">Pan2503</strain>
    </source>
</reference>
<dbReference type="Gene3D" id="3.90.1750.20">
    <property type="entry name" value="Putative Large Serine Recombinase, Chain B, Domain 2"/>
    <property type="match status" value="1"/>
</dbReference>
<dbReference type="InterPro" id="IPR025827">
    <property type="entry name" value="Zn_ribbon_recom_dom"/>
</dbReference>
<dbReference type="InterPro" id="IPR006119">
    <property type="entry name" value="Resolv_N"/>
</dbReference>
<dbReference type="SMART" id="SM00857">
    <property type="entry name" value="Resolvase"/>
    <property type="match status" value="1"/>
</dbReference>
<gene>
    <name evidence="9" type="ORF">HRJ53_16975</name>
</gene>
<name>A0A7V8NSP0_9BACT</name>
<dbReference type="PROSITE" id="PS00397">
    <property type="entry name" value="RECOMBINASES_1"/>
    <property type="match status" value="1"/>
</dbReference>
<evidence type="ECO:0000259" key="8">
    <source>
        <dbReference type="PROSITE" id="PS51737"/>
    </source>
</evidence>
<dbReference type="PROSITE" id="PS51736">
    <property type="entry name" value="RECOMBINASES_3"/>
    <property type="match status" value="1"/>
</dbReference>
<dbReference type="Pfam" id="PF13408">
    <property type="entry name" value="Zn_ribbon_recom"/>
    <property type="match status" value="1"/>
</dbReference>
<evidence type="ECO:0000313" key="9">
    <source>
        <dbReference type="EMBL" id="MBA0086676.1"/>
    </source>
</evidence>
<feature type="non-terminal residue" evidence="9">
    <location>
        <position position="486"/>
    </location>
</feature>
<feature type="domain" description="Recombinase" evidence="8">
    <location>
        <begin position="160"/>
        <end position="304"/>
    </location>
</feature>
<dbReference type="PANTHER" id="PTHR30461">
    <property type="entry name" value="DNA-INVERTASE FROM LAMBDOID PROPHAGE"/>
    <property type="match status" value="1"/>
</dbReference>
<dbReference type="Proteomes" id="UP000567293">
    <property type="component" value="Unassembled WGS sequence"/>
</dbReference>
<dbReference type="Gene3D" id="3.40.50.1390">
    <property type="entry name" value="Resolvase, N-terminal catalytic domain"/>
    <property type="match status" value="1"/>
</dbReference>
<dbReference type="GO" id="GO:0015074">
    <property type="term" value="P:DNA integration"/>
    <property type="evidence" value="ECO:0007669"/>
    <property type="project" value="UniProtKB-KW"/>
</dbReference>
<evidence type="ECO:0000256" key="1">
    <source>
        <dbReference type="ARBA" id="ARBA00022908"/>
    </source>
</evidence>
<dbReference type="AlphaFoldDB" id="A0A7V8NSP0"/>
<dbReference type="PROSITE" id="PS51737">
    <property type="entry name" value="RECOMBINASE_DNA_BIND"/>
    <property type="match status" value="1"/>
</dbReference>
<feature type="active site" description="O-(5'-phospho-DNA)-serine intermediate" evidence="4 5">
    <location>
        <position position="12"/>
    </location>
</feature>
<dbReference type="EMBL" id="JACDQQ010001628">
    <property type="protein sequence ID" value="MBA0086676.1"/>
    <property type="molecule type" value="Genomic_DNA"/>
</dbReference>
<keyword evidence="10" id="KW-1185">Reference proteome</keyword>
<evidence type="ECO:0000256" key="4">
    <source>
        <dbReference type="PIRSR" id="PIRSR606118-50"/>
    </source>
</evidence>
<keyword evidence="3" id="KW-0233">DNA recombination</keyword>
<accession>A0A7V8NSP0</accession>
<evidence type="ECO:0000256" key="6">
    <source>
        <dbReference type="SAM" id="Coils"/>
    </source>
</evidence>
<evidence type="ECO:0000259" key="7">
    <source>
        <dbReference type="PROSITE" id="PS51736"/>
    </source>
</evidence>
<dbReference type="InterPro" id="IPR006118">
    <property type="entry name" value="Recombinase_CS"/>
</dbReference>
<dbReference type="GO" id="GO:0000150">
    <property type="term" value="F:DNA strand exchange activity"/>
    <property type="evidence" value="ECO:0007669"/>
    <property type="project" value="InterPro"/>
</dbReference>
<protein>
    <submittedName>
        <fullName evidence="9">Recombinase family protein</fullName>
    </submittedName>
</protein>
<dbReference type="InterPro" id="IPR050639">
    <property type="entry name" value="SSR_resolvase"/>
</dbReference>